<dbReference type="InterPro" id="IPR050570">
    <property type="entry name" value="Cell_wall_metabolism_enzyme"/>
</dbReference>
<evidence type="ECO:0000256" key="1">
    <source>
        <dbReference type="SAM" id="Coils"/>
    </source>
</evidence>
<dbReference type="PANTHER" id="PTHR21666:SF270">
    <property type="entry name" value="MUREIN HYDROLASE ACTIVATOR ENVC"/>
    <property type="match status" value="1"/>
</dbReference>
<sequence length="443" mass="50316">MTIRRNVTVLLLICLGYFLVMYTVLADSHEPTEPVERIESLQEGIEENNRELQELQQEREALEEKLEAVEGKSNELSSELRRINYQVEQLNISTRANRLTIKKFGYEVASLHEDIFDTEKKIEQSKETIGKLFVQLQQRENENFLVIFLKYKSLAESISEMQSIMTLGNTLTNNVTQMRGLQTKLARKAKEVENKKYGIEIEQRTLVNRQGIINDRKSEKKYLLAQTKNEGKVYQEKIAELEKRQEEISAVITEIEDQLRRSFDPTLLPIKRPGVLAYPVQGTPLITQCYGETKFARKAYRTNMHGGLDLRAPLGAPILAVADGVVRAVDNNDRGSARWSRYQYGKYIVIDHNNSLSSLYAHLSKQVVQKGDTVKVGDLIGYSGNTGYSFGAHLHLGLYWTPSIQYRKVPDPATAIHAGLVPVGVTIDPLDYLRIIGNAKNCL</sequence>
<feature type="coiled-coil region" evidence="1">
    <location>
        <begin position="35"/>
        <end position="79"/>
    </location>
</feature>
<dbReference type="InterPro" id="IPR016047">
    <property type="entry name" value="M23ase_b-sheet_dom"/>
</dbReference>
<dbReference type="GO" id="GO:0004222">
    <property type="term" value="F:metalloendopeptidase activity"/>
    <property type="evidence" value="ECO:0007669"/>
    <property type="project" value="TreeGrafter"/>
</dbReference>
<dbReference type="Gene3D" id="6.10.250.3150">
    <property type="match status" value="1"/>
</dbReference>
<dbReference type="InterPro" id="IPR011055">
    <property type="entry name" value="Dup_hybrid_motif"/>
</dbReference>
<evidence type="ECO:0000313" key="3">
    <source>
        <dbReference type="EMBL" id="KKM18113.1"/>
    </source>
</evidence>
<gene>
    <name evidence="3" type="ORF">LCGC14_1668980</name>
</gene>
<proteinExistence type="predicted"/>
<reference evidence="3" key="1">
    <citation type="journal article" date="2015" name="Nature">
        <title>Complex archaea that bridge the gap between prokaryotes and eukaryotes.</title>
        <authorList>
            <person name="Spang A."/>
            <person name="Saw J.H."/>
            <person name="Jorgensen S.L."/>
            <person name="Zaremba-Niedzwiedzka K."/>
            <person name="Martijn J."/>
            <person name="Lind A.E."/>
            <person name="van Eijk R."/>
            <person name="Schleper C."/>
            <person name="Guy L."/>
            <person name="Ettema T.J."/>
        </authorList>
    </citation>
    <scope>NUCLEOTIDE SEQUENCE</scope>
</reference>
<feature type="domain" description="M23ase beta-sheet core" evidence="2">
    <location>
        <begin position="304"/>
        <end position="400"/>
    </location>
</feature>
<dbReference type="Pfam" id="PF01551">
    <property type="entry name" value="Peptidase_M23"/>
    <property type="match status" value="1"/>
</dbReference>
<comment type="caution">
    <text evidence="3">The sequence shown here is derived from an EMBL/GenBank/DDBJ whole genome shotgun (WGS) entry which is preliminary data.</text>
</comment>
<accession>A0A0F9K7T0</accession>
<name>A0A0F9K7T0_9ZZZZ</name>
<dbReference type="AlphaFoldDB" id="A0A0F9K7T0"/>
<dbReference type="PANTHER" id="PTHR21666">
    <property type="entry name" value="PEPTIDASE-RELATED"/>
    <property type="match status" value="1"/>
</dbReference>
<protein>
    <recommendedName>
        <fullName evidence="2">M23ase beta-sheet core domain-containing protein</fullName>
    </recommendedName>
</protein>
<organism evidence="3">
    <name type="scientific">marine sediment metagenome</name>
    <dbReference type="NCBI Taxonomy" id="412755"/>
    <lineage>
        <taxon>unclassified sequences</taxon>
        <taxon>metagenomes</taxon>
        <taxon>ecological metagenomes</taxon>
    </lineage>
</organism>
<feature type="coiled-coil region" evidence="1">
    <location>
        <begin position="224"/>
        <end position="258"/>
    </location>
</feature>
<dbReference type="CDD" id="cd12797">
    <property type="entry name" value="M23_peptidase"/>
    <property type="match status" value="1"/>
</dbReference>
<dbReference type="Gene3D" id="2.70.70.10">
    <property type="entry name" value="Glucose Permease (Domain IIA)"/>
    <property type="match status" value="1"/>
</dbReference>
<dbReference type="EMBL" id="LAZR01014293">
    <property type="protein sequence ID" value="KKM18113.1"/>
    <property type="molecule type" value="Genomic_DNA"/>
</dbReference>
<dbReference type="SUPFAM" id="SSF51261">
    <property type="entry name" value="Duplicated hybrid motif"/>
    <property type="match status" value="1"/>
</dbReference>
<evidence type="ECO:0000259" key="2">
    <source>
        <dbReference type="Pfam" id="PF01551"/>
    </source>
</evidence>
<keyword evidence="1" id="KW-0175">Coiled coil</keyword>